<evidence type="ECO:0000256" key="1">
    <source>
        <dbReference type="ARBA" id="ARBA00009451"/>
    </source>
</evidence>
<dbReference type="CDD" id="cd00336">
    <property type="entry name" value="Ribosomal_L22"/>
    <property type="match status" value="1"/>
</dbReference>
<reference evidence="12" key="1">
    <citation type="submission" date="2017-09" db="EMBL/GenBank/DDBJ databases">
        <title>Depth-based differentiation of microbial function through sediment-hosted aquifers and enrichment of novel symbionts in the deep terrestrial subsurface.</title>
        <authorList>
            <person name="Probst A.J."/>
            <person name="Ladd B."/>
            <person name="Jarett J.K."/>
            <person name="Geller-Mcgrath D.E."/>
            <person name="Sieber C.M.K."/>
            <person name="Emerson J.B."/>
            <person name="Anantharaman K."/>
            <person name="Thomas B.C."/>
            <person name="Malmstrom R."/>
            <person name="Stieglmeier M."/>
            <person name="Klingl A."/>
            <person name="Woyke T."/>
            <person name="Ryan C.M."/>
            <person name="Banfield J.F."/>
        </authorList>
    </citation>
    <scope>NUCLEOTIDE SEQUENCE [LARGE SCALE GENOMIC DNA]</scope>
</reference>
<dbReference type="InterPro" id="IPR005727">
    <property type="entry name" value="Ribosomal_uL22_bac/chlpt-type"/>
</dbReference>
<dbReference type="InterPro" id="IPR047867">
    <property type="entry name" value="Ribosomal_uL22_bac/org-type"/>
</dbReference>
<comment type="function">
    <text evidence="7">The globular domain of the protein is located near the polypeptide exit tunnel on the outside of the subunit, while an extended beta-hairpin is found that lines the wall of the exit tunnel in the center of the 70S ribosome.</text>
</comment>
<comment type="function">
    <text evidence="7 10">This protein binds specifically to 23S rRNA; its binding is stimulated by other ribosomal proteins, e.g., L4, L17, and L20. It is important during the early stages of 50S assembly. It makes multiple contacts with different domains of the 23S rRNA in the assembled 50S subunit and ribosome.</text>
</comment>
<dbReference type="InterPro" id="IPR036394">
    <property type="entry name" value="Ribosomal_uL22_sf"/>
</dbReference>
<protein>
    <recommendedName>
        <fullName evidence="6 7">Large ribosomal subunit protein uL22</fullName>
    </recommendedName>
</protein>
<keyword evidence="5 7" id="KW-0687">Ribonucleoprotein</keyword>
<dbReference type="InterPro" id="IPR018260">
    <property type="entry name" value="Ribosomal_uL22_CS"/>
</dbReference>
<dbReference type="GO" id="GO:0022625">
    <property type="term" value="C:cytosolic large ribosomal subunit"/>
    <property type="evidence" value="ECO:0007669"/>
    <property type="project" value="TreeGrafter"/>
</dbReference>
<organism evidence="11 12">
    <name type="scientific">Candidatus Magasanikbacteria bacterium CG10_big_fil_rev_8_21_14_0_10_43_6</name>
    <dbReference type="NCBI Taxonomy" id="1974650"/>
    <lineage>
        <taxon>Bacteria</taxon>
        <taxon>Candidatus Magasanikiibacteriota</taxon>
    </lineage>
</organism>
<sequence>MQTTAKLNKLHIAPRKVRLLIDMVRGKHVEEAILQLKLSKKSAAIPLRKLLESAVANAKHNHKIEKETLIVKTAFVDGGVTLKRWMPRAFGRATPIRKRSSHITVILEGDVAEAAPKVAKKEDVVAKVAPKKETKK</sequence>
<dbReference type="AlphaFoldDB" id="A0A2M6W053"/>
<evidence type="ECO:0000256" key="2">
    <source>
        <dbReference type="ARBA" id="ARBA00022730"/>
    </source>
</evidence>
<dbReference type="InterPro" id="IPR001063">
    <property type="entry name" value="Ribosomal_uL22"/>
</dbReference>
<comment type="similarity">
    <text evidence="1 7 8">Belongs to the universal ribosomal protein uL22 family.</text>
</comment>
<dbReference type="GO" id="GO:0006412">
    <property type="term" value="P:translation"/>
    <property type="evidence" value="ECO:0007669"/>
    <property type="project" value="UniProtKB-UniRule"/>
</dbReference>
<dbReference type="PANTHER" id="PTHR13501">
    <property type="entry name" value="CHLOROPLAST 50S RIBOSOMAL PROTEIN L22-RELATED"/>
    <property type="match status" value="1"/>
</dbReference>
<evidence type="ECO:0000313" key="12">
    <source>
        <dbReference type="Proteomes" id="UP000229362"/>
    </source>
</evidence>
<comment type="caution">
    <text evidence="11">The sequence shown here is derived from an EMBL/GenBank/DDBJ whole genome shotgun (WGS) entry which is preliminary data.</text>
</comment>
<dbReference type="PANTHER" id="PTHR13501:SF8">
    <property type="entry name" value="LARGE RIBOSOMAL SUBUNIT PROTEIN UL22M"/>
    <property type="match status" value="1"/>
</dbReference>
<dbReference type="GO" id="GO:0003735">
    <property type="term" value="F:structural constituent of ribosome"/>
    <property type="evidence" value="ECO:0007669"/>
    <property type="project" value="InterPro"/>
</dbReference>
<gene>
    <name evidence="7" type="primary">rplV</name>
    <name evidence="11" type="ORF">COU33_04720</name>
</gene>
<comment type="subunit">
    <text evidence="7 9">Part of the 50S ribosomal subunit.</text>
</comment>
<name>A0A2M6W053_9BACT</name>
<dbReference type="PROSITE" id="PS00464">
    <property type="entry name" value="RIBOSOMAL_L22"/>
    <property type="match status" value="1"/>
</dbReference>
<evidence type="ECO:0000256" key="8">
    <source>
        <dbReference type="RuleBase" id="RU004005"/>
    </source>
</evidence>
<keyword evidence="4 7" id="KW-0689">Ribosomal protein</keyword>
<keyword evidence="3 7" id="KW-0694">RNA-binding</keyword>
<evidence type="ECO:0000256" key="4">
    <source>
        <dbReference type="ARBA" id="ARBA00022980"/>
    </source>
</evidence>
<evidence type="ECO:0000256" key="3">
    <source>
        <dbReference type="ARBA" id="ARBA00022884"/>
    </source>
</evidence>
<dbReference type="HAMAP" id="MF_01331_B">
    <property type="entry name" value="Ribosomal_uL22_B"/>
    <property type="match status" value="1"/>
</dbReference>
<evidence type="ECO:0000256" key="9">
    <source>
        <dbReference type="RuleBase" id="RU004006"/>
    </source>
</evidence>
<dbReference type="GO" id="GO:0019843">
    <property type="term" value="F:rRNA binding"/>
    <property type="evidence" value="ECO:0007669"/>
    <property type="project" value="UniProtKB-UniRule"/>
</dbReference>
<dbReference type="Pfam" id="PF00237">
    <property type="entry name" value="Ribosomal_L22"/>
    <property type="match status" value="1"/>
</dbReference>
<evidence type="ECO:0000256" key="6">
    <source>
        <dbReference type="ARBA" id="ARBA00035207"/>
    </source>
</evidence>
<keyword evidence="2 7" id="KW-0699">rRNA-binding</keyword>
<evidence type="ECO:0000313" key="11">
    <source>
        <dbReference type="EMBL" id="PIT86173.1"/>
    </source>
</evidence>
<evidence type="ECO:0000256" key="5">
    <source>
        <dbReference type="ARBA" id="ARBA00023274"/>
    </source>
</evidence>
<dbReference type="Gene3D" id="3.90.470.10">
    <property type="entry name" value="Ribosomal protein L22/L17"/>
    <property type="match status" value="1"/>
</dbReference>
<dbReference type="NCBIfam" id="TIGR01044">
    <property type="entry name" value="rplV_bact"/>
    <property type="match status" value="1"/>
</dbReference>
<proteinExistence type="inferred from homology"/>
<evidence type="ECO:0000256" key="10">
    <source>
        <dbReference type="RuleBase" id="RU004008"/>
    </source>
</evidence>
<dbReference type="SUPFAM" id="SSF54843">
    <property type="entry name" value="Ribosomal protein L22"/>
    <property type="match status" value="1"/>
</dbReference>
<dbReference type="Proteomes" id="UP000229362">
    <property type="component" value="Unassembled WGS sequence"/>
</dbReference>
<accession>A0A2M6W053</accession>
<dbReference type="EMBL" id="PFBZ01000199">
    <property type="protein sequence ID" value="PIT86173.1"/>
    <property type="molecule type" value="Genomic_DNA"/>
</dbReference>
<evidence type="ECO:0000256" key="7">
    <source>
        <dbReference type="HAMAP-Rule" id="MF_01331"/>
    </source>
</evidence>